<dbReference type="Gene3D" id="1.10.287.1480">
    <property type="match status" value="1"/>
</dbReference>
<dbReference type="GO" id="GO:0003735">
    <property type="term" value="F:structural constituent of ribosome"/>
    <property type="evidence" value="ECO:0007669"/>
    <property type="project" value="InterPro"/>
</dbReference>
<protein>
    <submittedName>
        <fullName evidence="4">Ribosomal protein S14</fullName>
    </submittedName>
</protein>
<dbReference type="PANTHER" id="PTHR19836:SF19">
    <property type="entry name" value="SMALL RIBOSOMAL SUBUNIT PROTEIN US14M"/>
    <property type="match status" value="1"/>
</dbReference>
<comment type="similarity">
    <text evidence="1">Belongs to the universal ribosomal protein uS14 family.</text>
</comment>
<gene>
    <name evidence="4" type="primary">rps14</name>
    <name evidence="4" type="ORF">BGL49_037</name>
</gene>
<organism evidence="4">
    <name type="scientific">Asterionella formosa</name>
    <dbReference type="NCBI Taxonomy" id="210441"/>
    <lineage>
        <taxon>Eukaryota</taxon>
        <taxon>Sar</taxon>
        <taxon>Stramenopiles</taxon>
        <taxon>Ochrophyta</taxon>
        <taxon>Bacillariophyta</taxon>
        <taxon>Fragilariophyceae</taxon>
        <taxon>Fragilariophycidae</taxon>
        <taxon>Fragilariales</taxon>
        <taxon>Fragilariaceae</taxon>
        <taxon>Asterionella</taxon>
    </lineage>
</organism>
<dbReference type="GO" id="GO:0005737">
    <property type="term" value="C:cytoplasm"/>
    <property type="evidence" value="ECO:0007669"/>
    <property type="project" value="UniProtKB-ARBA"/>
</dbReference>
<sequence>MIKIIKKSKKNRFFIYKTEIKKKLIKAIIGNCNYSNMTRWNSLIKMYYFSSISSKTSLIFKCILKGSKRGINKFYRYSRHTFLKLVRFGVISGLKKASW</sequence>
<reference evidence="4" key="1">
    <citation type="submission" date="2016-10" db="EMBL/GenBank/DDBJ databases">
        <title>Complete mitochondrial genome of the freshwater diatom Asterionella formosa.</title>
        <authorList>
            <person name="Villain A."/>
            <person name="Kojadinovic M."/>
            <person name="Puppo C."/>
            <person name="Prioretti L."/>
            <person name="Hubert P."/>
            <person name="Zhang Y."/>
            <person name="Gregori G."/>
            <person name="Roulet A."/>
            <person name="Roques C."/>
            <person name="Claverie J.-M."/>
            <person name="Gontero B."/>
            <person name="Blanc G."/>
        </authorList>
    </citation>
    <scope>NUCLEOTIDE SEQUENCE</scope>
    <source>
        <strain evidence="4">BGM1</strain>
    </source>
</reference>
<dbReference type="EMBL" id="KY021079">
    <property type="protein sequence ID" value="APD75836.1"/>
    <property type="molecule type" value="Genomic_DNA"/>
</dbReference>
<keyword evidence="4" id="KW-0496">Mitochondrion</keyword>
<keyword evidence="3" id="KW-0687">Ribonucleoprotein</keyword>
<proteinExistence type="inferred from homology"/>
<dbReference type="RefSeq" id="YP_009326075.1">
    <property type="nucleotide sequence ID" value="NC_032029.1"/>
</dbReference>
<accession>A0A1J0RDC3</accession>
<dbReference type="GO" id="GO:0015935">
    <property type="term" value="C:small ribosomal subunit"/>
    <property type="evidence" value="ECO:0007669"/>
    <property type="project" value="TreeGrafter"/>
</dbReference>
<geneLocation type="mitochondrion" evidence="4"/>
<dbReference type="SUPFAM" id="SSF57716">
    <property type="entry name" value="Glucocorticoid receptor-like (DNA-binding domain)"/>
    <property type="match status" value="1"/>
</dbReference>
<keyword evidence="2 4" id="KW-0689">Ribosomal protein</keyword>
<evidence type="ECO:0000256" key="1">
    <source>
        <dbReference type="ARBA" id="ARBA00009083"/>
    </source>
</evidence>
<evidence type="ECO:0000313" key="4">
    <source>
        <dbReference type="EMBL" id="APD75836.1"/>
    </source>
</evidence>
<dbReference type="InterPro" id="IPR001209">
    <property type="entry name" value="Ribosomal_uS14"/>
</dbReference>
<dbReference type="PANTHER" id="PTHR19836">
    <property type="entry name" value="30S RIBOSOMAL PROTEIN S14"/>
    <property type="match status" value="1"/>
</dbReference>
<dbReference type="GO" id="GO:0006412">
    <property type="term" value="P:translation"/>
    <property type="evidence" value="ECO:0007669"/>
    <property type="project" value="InterPro"/>
</dbReference>
<evidence type="ECO:0000256" key="3">
    <source>
        <dbReference type="ARBA" id="ARBA00023274"/>
    </source>
</evidence>
<name>A0A1J0RDC3_9STRA</name>
<evidence type="ECO:0000256" key="2">
    <source>
        <dbReference type="ARBA" id="ARBA00022980"/>
    </source>
</evidence>
<dbReference type="GeneID" id="30510713"/>
<dbReference type="AlphaFoldDB" id="A0A1J0RDC3"/>